<evidence type="ECO:0008006" key="4">
    <source>
        <dbReference type="Google" id="ProtNLM"/>
    </source>
</evidence>
<keyword evidence="1" id="KW-1133">Transmembrane helix</keyword>
<organism evidence="2 3">
    <name type="scientific">Brevundimonas staleyi</name>
    <dbReference type="NCBI Taxonomy" id="74326"/>
    <lineage>
        <taxon>Bacteria</taxon>
        <taxon>Pseudomonadati</taxon>
        <taxon>Pseudomonadota</taxon>
        <taxon>Alphaproteobacteria</taxon>
        <taxon>Caulobacterales</taxon>
        <taxon>Caulobacteraceae</taxon>
        <taxon>Brevundimonas</taxon>
    </lineage>
</organism>
<feature type="transmembrane region" description="Helical" evidence="1">
    <location>
        <begin position="73"/>
        <end position="98"/>
    </location>
</feature>
<keyword evidence="1" id="KW-0812">Transmembrane</keyword>
<name>A0ABW0FP13_9CAUL</name>
<feature type="transmembrane region" description="Helical" evidence="1">
    <location>
        <begin position="257"/>
        <end position="284"/>
    </location>
</feature>
<dbReference type="EMBL" id="JBHSLF010000011">
    <property type="protein sequence ID" value="MFC5343286.1"/>
    <property type="molecule type" value="Genomic_DNA"/>
</dbReference>
<protein>
    <recommendedName>
        <fullName evidence="4">ABC transporter permease</fullName>
    </recommendedName>
</protein>
<accession>A0ABW0FP13</accession>
<sequence>MKPSFSFNDALGAPFVMLKRRPLYLFVWGLMMVAVTVAIYALLVPMFAALPFDQADNPAFMDQYMVEMSRFSPAINGMNLLVYLLMLVLWTAAGRSALSPGRGDRFLFLRLGMDELRVAVAILAVFMGWYIALVILILIGVGLAMALWAANEAAAVVVVMIYGLIVFIGSIWALVRVSLIAPASLILKTFAFTQGWALARGQVWKMIGLNLLVWLIYMISVILMYAVVGGILAAGFFGQGLSWPSDVRTVADLEPVFRAMIAPLALTGIPQAMGFGWVMALYAAPNVVAARQLLDGVPAPAPMAEDAPPADTLHIV</sequence>
<keyword evidence="1" id="KW-0472">Membrane</keyword>
<feature type="transmembrane region" description="Helical" evidence="1">
    <location>
        <begin position="25"/>
        <end position="52"/>
    </location>
</feature>
<feature type="transmembrane region" description="Helical" evidence="1">
    <location>
        <begin position="179"/>
        <end position="199"/>
    </location>
</feature>
<feature type="transmembrane region" description="Helical" evidence="1">
    <location>
        <begin position="211"/>
        <end position="237"/>
    </location>
</feature>
<gene>
    <name evidence="2" type="ORF">ACFPIE_05120</name>
</gene>
<dbReference type="Proteomes" id="UP001596152">
    <property type="component" value="Unassembled WGS sequence"/>
</dbReference>
<feature type="transmembrane region" description="Helical" evidence="1">
    <location>
        <begin position="153"/>
        <end position="173"/>
    </location>
</feature>
<evidence type="ECO:0000256" key="1">
    <source>
        <dbReference type="SAM" id="Phobius"/>
    </source>
</evidence>
<dbReference type="RefSeq" id="WP_374038903.1">
    <property type="nucleotide sequence ID" value="NZ_CP169082.1"/>
</dbReference>
<evidence type="ECO:0000313" key="3">
    <source>
        <dbReference type="Proteomes" id="UP001596152"/>
    </source>
</evidence>
<proteinExistence type="predicted"/>
<feature type="transmembrane region" description="Helical" evidence="1">
    <location>
        <begin position="118"/>
        <end position="141"/>
    </location>
</feature>
<comment type="caution">
    <text evidence="2">The sequence shown here is derived from an EMBL/GenBank/DDBJ whole genome shotgun (WGS) entry which is preliminary data.</text>
</comment>
<evidence type="ECO:0000313" key="2">
    <source>
        <dbReference type="EMBL" id="MFC5343286.1"/>
    </source>
</evidence>
<reference evidence="3" key="1">
    <citation type="journal article" date="2019" name="Int. J. Syst. Evol. Microbiol.">
        <title>The Global Catalogue of Microorganisms (GCM) 10K type strain sequencing project: providing services to taxonomists for standard genome sequencing and annotation.</title>
        <authorList>
            <consortium name="The Broad Institute Genomics Platform"/>
            <consortium name="The Broad Institute Genome Sequencing Center for Infectious Disease"/>
            <person name="Wu L."/>
            <person name="Ma J."/>
        </authorList>
    </citation>
    <scope>NUCLEOTIDE SEQUENCE [LARGE SCALE GENOMIC DNA]</scope>
    <source>
        <strain evidence="3">JCM 12125</strain>
    </source>
</reference>
<keyword evidence="3" id="KW-1185">Reference proteome</keyword>